<accession>A0ABP5UWX4</accession>
<organism evidence="2 3">
    <name type="scientific">Dactylosporangium salmoneum</name>
    <dbReference type="NCBI Taxonomy" id="53361"/>
    <lineage>
        <taxon>Bacteria</taxon>
        <taxon>Bacillati</taxon>
        <taxon>Actinomycetota</taxon>
        <taxon>Actinomycetes</taxon>
        <taxon>Micromonosporales</taxon>
        <taxon>Micromonosporaceae</taxon>
        <taxon>Dactylosporangium</taxon>
    </lineage>
</organism>
<keyword evidence="3" id="KW-1185">Reference proteome</keyword>
<comment type="caution">
    <text evidence="2">The sequence shown here is derived from an EMBL/GenBank/DDBJ whole genome shotgun (WGS) entry which is preliminary data.</text>
</comment>
<dbReference type="Proteomes" id="UP001501444">
    <property type="component" value="Unassembled WGS sequence"/>
</dbReference>
<reference evidence="3" key="1">
    <citation type="journal article" date="2019" name="Int. J. Syst. Evol. Microbiol.">
        <title>The Global Catalogue of Microorganisms (GCM) 10K type strain sequencing project: providing services to taxonomists for standard genome sequencing and annotation.</title>
        <authorList>
            <consortium name="The Broad Institute Genomics Platform"/>
            <consortium name="The Broad Institute Genome Sequencing Center for Infectious Disease"/>
            <person name="Wu L."/>
            <person name="Ma J."/>
        </authorList>
    </citation>
    <scope>NUCLEOTIDE SEQUENCE [LARGE SCALE GENOMIC DNA]</scope>
    <source>
        <strain evidence="3">JCM 3272</strain>
    </source>
</reference>
<protein>
    <submittedName>
        <fullName evidence="2">Uncharacterized protein</fullName>
    </submittedName>
</protein>
<keyword evidence="1" id="KW-1133">Transmembrane helix</keyword>
<keyword evidence="1" id="KW-0472">Membrane</keyword>
<gene>
    <name evidence="2" type="ORF">GCM10010170_099680</name>
</gene>
<keyword evidence="1" id="KW-0812">Transmembrane</keyword>
<name>A0ABP5UWX4_9ACTN</name>
<sequence length="160" mass="17585">MRVGRAVGCFFAAYAIVTVLAGTSTLVYAGVNHTEAADAAAVSPVLSPSFTATVPFHVLIMVLVFTPFAALYWRKGARADRVRETLLLSVLWIVSAMVVDFVGFVLIKNPWSLTPHQFYVDYQPWITLIYAAIFASPWLWLGITSVRRANYGSSAISPRV</sequence>
<feature type="transmembrane region" description="Helical" evidence="1">
    <location>
        <begin position="85"/>
        <end position="107"/>
    </location>
</feature>
<evidence type="ECO:0000313" key="2">
    <source>
        <dbReference type="EMBL" id="GAA2388341.1"/>
    </source>
</evidence>
<proteinExistence type="predicted"/>
<dbReference type="RefSeq" id="WP_344619764.1">
    <property type="nucleotide sequence ID" value="NZ_BAAARV010000110.1"/>
</dbReference>
<dbReference type="EMBL" id="BAAARV010000110">
    <property type="protein sequence ID" value="GAA2388341.1"/>
    <property type="molecule type" value="Genomic_DNA"/>
</dbReference>
<feature type="transmembrane region" description="Helical" evidence="1">
    <location>
        <begin position="53"/>
        <end position="73"/>
    </location>
</feature>
<evidence type="ECO:0000256" key="1">
    <source>
        <dbReference type="SAM" id="Phobius"/>
    </source>
</evidence>
<feature type="transmembrane region" description="Helical" evidence="1">
    <location>
        <begin position="122"/>
        <end position="141"/>
    </location>
</feature>
<evidence type="ECO:0000313" key="3">
    <source>
        <dbReference type="Proteomes" id="UP001501444"/>
    </source>
</evidence>